<dbReference type="SUPFAM" id="SSF48403">
    <property type="entry name" value="Ankyrin repeat"/>
    <property type="match status" value="1"/>
</dbReference>
<dbReference type="AlphaFoldDB" id="A0A098G0E1"/>
<dbReference type="InterPro" id="IPR036770">
    <property type="entry name" value="Ankyrin_rpt-contain_sf"/>
</dbReference>
<reference evidence="2" key="1">
    <citation type="submission" date="2014-09" db="EMBL/GenBank/DDBJ databases">
        <authorList>
            <person name="Gomez-Valero L."/>
        </authorList>
    </citation>
    <scope>NUCLEOTIDE SEQUENCE [LARGE SCALE GENOMIC DNA]</scope>
    <source>
        <strain evidence="2">ATCC700992</strain>
    </source>
</reference>
<evidence type="ECO:0000313" key="2">
    <source>
        <dbReference type="Proteomes" id="UP000032430"/>
    </source>
</evidence>
<protein>
    <submittedName>
        <fullName evidence="1">Uncharacterized protein</fullName>
    </submittedName>
</protein>
<dbReference type="HOGENOM" id="CLU_2001016_0_0_6"/>
<keyword evidence="2" id="KW-1185">Reference proteome</keyword>
<dbReference type="Gene3D" id="1.25.40.20">
    <property type="entry name" value="Ankyrin repeat-containing domain"/>
    <property type="match status" value="1"/>
</dbReference>
<evidence type="ECO:0000313" key="1">
    <source>
        <dbReference type="EMBL" id="CEG55933.1"/>
    </source>
</evidence>
<sequence length="124" mass="13515">MLSLLETIKEDNVLALKALLDNELSVDHIWDNGYSILPHAVYSNSLACTLLLLECGANINFTGDHAAYFCEPVSSLALAIRQNNLPFARLLITFGASRGLAMTALDEKEQTDLAALSGDLFLFI</sequence>
<dbReference type="KEGG" id="lfa:LFA_0474"/>
<dbReference type="Proteomes" id="UP000032430">
    <property type="component" value="Chromosome I"/>
</dbReference>
<gene>
    <name evidence="1" type="ORF">LFA_0474</name>
</gene>
<dbReference type="RefSeq" id="WP_045094721.1">
    <property type="nucleotide sequence ID" value="NZ_LN614827.1"/>
</dbReference>
<proteinExistence type="predicted"/>
<accession>A0A098G0E1</accession>
<name>A0A098G0E1_9GAMM</name>
<organism evidence="1 2">
    <name type="scientific">Legionella fallonii LLAP-10</name>
    <dbReference type="NCBI Taxonomy" id="1212491"/>
    <lineage>
        <taxon>Bacteria</taxon>
        <taxon>Pseudomonadati</taxon>
        <taxon>Pseudomonadota</taxon>
        <taxon>Gammaproteobacteria</taxon>
        <taxon>Legionellales</taxon>
        <taxon>Legionellaceae</taxon>
        <taxon>Legionella</taxon>
    </lineage>
</organism>
<dbReference type="EMBL" id="LN614827">
    <property type="protein sequence ID" value="CEG55933.1"/>
    <property type="molecule type" value="Genomic_DNA"/>
</dbReference>